<evidence type="ECO:0000256" key="3">
    <source>
        <dbReference type="ARBA" id="ARBA00022475"/>
    </source>
</evidence>
<dbReference type="SUPFAM" id="SSF52058">
    <property type="entry name" value="L domain-like"/>
    <property type="match status" value="1"/>
</dbReference>
<evidence type="ECO:0000256" key="2">
    <source>
        <dbReference type="ARBA" id="ARBA00008894"/>
    </source>
</evidence>
<dbReference type="PRINTS" id="PR00364">
    <property type="entry name" value="DISEASERSIST"/>
</dbReference>
<evidence type="ECO:0000256" key="7">
    <source>
        <dbReference type="ARBA" id="ARBA00022821"/>
    </source>
</evidence>
<dbReference type="FunFam" id="3.40.50.300:FF:001091">
    <property type="entry name" value="Probable disease resistance protein At1g61300"/>
    <property type="match status" value="1"/>
</dbReference>
<dbReference type="GO" id="GO:0005524">
    <property type="term" value="F:ATP binding"/>
    <property type="evidence" value="ECO:0007669"/>
    <property type="project" value="UniProtKB-KW"/>
</dbReference>
<protein>
    <submittedName>
        <fullName evidence="13">Uncharacterized protein</fullName>
    </submittedName>
</protein>
<dbReference type="Pfam" id="PF00931">
    <property type="entry name" value="NB-ARC"/>
    <property type="match status" value="1"/>
</dbReference>
<accession>A0A6N2C6Y3</accession>
<feature type="domain" description="Disease resistance protein winged helix" evidence="12">
    <location>
        <begin position="813"/>
        <end position="881"/>
    </location>
</feature>
<dbReference type="InterPro" id="IPR036388">
    <property type="entry name" value="WH-like_DNA-bd_sf"/>
</dbReference>
<comment type="caution">
    <text evidence="13">The sequence shown here is derived from an EMBL/GenBank/DDBJ whole genome shotgun (WGS) entry which is preliminary data.</text>
</comment>
<evidence type="ECO:0000256" key="10">
    <source>
        <dbReference type="ARBA" id="ARBA00023136"/>
    </source>
</evidence>
<dbReference type="GO" id="GO:0005886">
    <property type="term" value="C:plasma membrane"/>
    <property type="evidence" value="ECO:0007669"/>
    <property type="project" value="UniProtKB-SubCell"/>
</dbReference>
<evidence type="ECO:0000256" key="1">
    <source>
        <dbReference type="ARBA" id="ARBA00004413"/>
    </source>
</evidence>
<evidence type="ECO:0000259" key="12">
    <source>
        <dbReference type="Pfam" id="PF23559"/>
    </source>
</evidence>
<keyword evidence="7" id="KW-0611">Plant defense</keyword>
<evidence type="ECO:0000256" key="5">
    <source>
        <dbReference type="ARBA" id="ARBA00022737"/>
    </source>
</evidence>
<keyword evidence="5" id="KW-0677">Repeat</keyword>
<keyword evidence="8" id="KW-0067">ATP-binding</keyword>
<dbReference type="Gene3D" id="1.10.10.10">
    <property type="entry name" value="Winged helix-like DNA-binding domain superfamily/Winged helix DNA-binding domain"/>
    <property type="match status" value="1"/>
</dbReference>
<proteinExistence type="inferred from homology"/>
<evidence type="ECO:0000259" key="11">
    <source>
        <dbReference type="Pfam" id="PF00931"/>
    </source>
</evidence>
<dbReference type="InterPro" id="IPR032675">
    <property type="entry name" value="LRR_dom_sf"/>
</dbReference>
<evidence type="ECO:0000256" key="8">
    <source>
        <dbReference type="ARBA" id="ARBA00022840"/>
    </source>
</evidence>
<dbReference type="InterPro" id="IPR002182">
    <property type="entry name" value="NB-ARC"/>
</dbReference>
<dbReference type="AlphaFoldDB" id="A0A6N2C6Y3"/>
<reference evidence="13" key="1">
    <citation type="submission" date="2019-05" db="EMBL/GenBank/DDBJ databases">
        <title>The de novo reference genome and transcriptome assemblies of the wild tomato species Solanum chilense.</title>
        <authorList>
            <person name="Stam R."/>
            <person name="Nosenko T."/>
            <person name="Hoerger A.C."/>
            <person name="Stephan W."/>
            <person name="Seidel M.A."/>
            <person name="Kuhn J.M.M."/>
            <person name="Haberer G."/>
            <person name="Tellier A."/>
        </authorList>
    </citation>
    <scope>NUCLEOTIDE SEQUENCE</scope>
    <source>
        <tissue evidence="13">Mature leaves</tissue>
    </source>
</reference>
<dbReference type="Gene3D" id="3.40.50.300">
    <property type="entry name" value="P-loop containing nucleotide triphosphate hydrolases"/>
    <property type="match status" value="1"/>
</dbReference>
<dbReference type="GO" id="GO:0098542">
    <property type="term" value="P:defense response to other organism"/>
    <property type="evidence" value="ECO:0007669"/>
    <property type="project" value="TreeGrafter"/>
</dbReference>
<keyword evidence="3" id="KW-1003">Cell membrane</keyword>
<gene>
    <name evidence="13" type="ORF">EJD97_019286</name>
</gene>
<keyword evidence="6" id="KW-0547">Nucleotide-binding</keyword>
<comment type="subcellular location">
    <subcellularLocation>
        <location evidence="1">Cell membrane</location>
        <topology evidence="1">Peripheral membrane protein</topology>
        <orientation evidence="1">Cytoplasmic side</orientation>
    </subcellularLocation>
</comment>
<dbReference type="Gene3D" id="3.80.10.10">
    <property type="entry name" value="Ribonuclease Inhibitor"/>
    <property type="match status" value="2"/>
</dbReference>
<evidence type="ECO:0000313" key="13">
    <source>
        <dbReference type="EMBL" id="TMX02915.1"/>
    </source>
</evidence>
<dbReference type="EMBL" id="RXGB01000542">
    <property type="protein sequence ID" value="TMX02915.1"/>
    <property type="molecule type" value="Genomic_DNA"/>
</dbReference>
<dbReference type="Pfam" id="PF23559">
    <property type="entry name" value="WHD_DRP"/>
    <property type="match status" value="1"/>
</dbReference>
<comment type="similarity">
    <text evidence="2">Belongs to the disease resistance NB-LRR family.</text>
</comment>
<name>A0A6N2C6Y3_SOLCI</name>
<dbReference type="GO" id="GO:0043531">
    <property type="term" value="F:ADP binding"/>
    <property type="evidence" value="ECO:0007669"/>
    <property type="project" value="InterPro"/>
</dbReference>
<evidence type="ECO:0000256" key="9">
    <source>
        <dbReference type="ARBA" id="ARBA00023054"/>
    </source>
</evidence>
<dbReference type="PANTHER" id="PTHR23155:SF1228">
    <property type="entry name" value="NB-ARC DOMAIN CONTAINING PROTEIN, EXPRESSED"/>
    <property type="match status" value="1"/>
</dbReference>
<keyword evidence="10" id="KW-0472">Membrane</keyword>
<dbReference type="GO" id="GO:0051607">
    <property type="term" value="P:defense response to virus"/>
    <property type="evidence" value="ECO:0007669"/>
    <property type="project" value="UniProtKB-ARBA"/>
</dbReference>
<sequence>MSRRFPRKLGLPTGGGLIQANSITALHVNLELGTGNVSSTVLRKDMVNLLDFIERSKNGRVQIALDMDQAETLTLELTFISVFFHLFCAVLDDEMICLSYEVHNLVQLLFHQKGDVMLAKLMNHSVPSLLNNIESYIRSHDFSESSATKTEDHLVEHLDAVLVYLQYLPKCCAELIFPIMTQYELLQNVYGNLRDFHELKVNGCVEYDTIEHVLRQFQIMVQSVGFFCLILLRCQLDERDENDEILVRSQVESMLANLLVDIIPVELEVMHICSTNLKASKSEKVGCFIKQLQKASPHILREYLIHLQENMANIATDSTSTRNIHVMIEFLLIILTDVPNDVIHHDKLFVLLERVEELTREVSICVSNLDNNLRNEENMIDKRYARLDSLENIELLKKDLKHVFLKPPEDSSQLYFPMSDGPLFMNLLLRNLNDLLNSNAYSVDLIKEEIMLVKEGLEFLRSFFGNVEQEFDKDLRTRVIGLAYEAEHAINSIIVRDHGLLHLIFLLPDTIEKIKLIKEEVPARISKSKGLTVGNTPSKPVEIKKSSTTGQIIVGFEEETEWIIRKLTSGPSEVDVISIVGMPGLGKTTLAYRVFNNKSVVDHFDVRAWCTVDQEHNEKKLLQKIFNQVVGLKQTLNEDDIDEDIADKLRKELFGKRYLIVLDDLWDIETWNELTRPFPQIQRRSRIILTSRKREVALQGKHHSDPLYLRLLTPEESWDLLVKRVFGEERCPDELLVVGEEIARKCAGLPLLLDLIGGVIARQEKKKALWIEVLNNLNSLILNDEEEVMKVIQLSYDHLPNHLKPCLLYLASYPKDNYIKISELKHLWSSEGLVEHIEMKSVDELLEVYVDELISSSLVIVFYGIHDRNPIFRIHDLVHDFCLIKSRNEHLFDVIKSNAPSSSSDLMPRAMTIHYDQHLHSDENFVLFNPEKQNPYVKHLISLKVYKAGDVESWSPNHLRHLRLLKSLEIRQILLMDPLLNEVGMLVHLRYLNIWTKVEALPPSFSNLLNLETLMVYNSASNMVLSPSIWSLAKLRHVHMFSFSVFESHADEQTVLEEDSKLENLRILSGLKISDSQDTGGIFKRFPNIRSLRFAIKTSQYCPAEEICFPRLDVLSELEQVDANFHGEGWKDKYQCDLYYFPLSLKILKMTRFDLSSNSLSGIARLPNLENLSLQEVIIEGGKEWNMEDVTFEKLKILTLYHVSFSEWKVREESFPMLEELQIEWCDELMEIPDSFGDIASLKSIKVLGQRQLRDSALKIKEYVAEMTGDDKLVVMWY</sequence>
<dbReference type="InterPro" id="IPR027417">
    <property type="entry name" value="P-loop_NTPase"/>
</dbReference>
<keyword evidence="9" id="KW-0175">Coiled coil</keyword>
<keyword evidence="4" id="KW-0433">Leucine-rich repeat</keyword>
<dbReference type="FunFam" id="1.10.10.10:FF:000322">
    <property type="entry name" value="Probable disease resistance protein At1g63360"/>
    <property type="match status" value="1"/>
</dbReference>
<dbReference type="SUPFAM" id="SSF52540">
    <property type="entry name" value="P-loop containing nucleoside triphosphate hydrolases"/>
    <property type="match status" value="1"/>
</dbReference>
<dbReference type="PANTHER" id="PTHR23155">
    <property type="entry name" value="DISEASE RESISTANCE PROTEIN RP"/>
    <property type="match status" value="1"/>
</dbReference>
<organism evidence="13">
    <name type="scientific">Solanum chilense</name>
    <name type="common">Tomato</name>
    <name type="synonym">Lycopersicon chilense</name>
    <dbReference type="NCBI Taxonomy" id="4083"/>
    <lineage>
        <taxon>Eukaryota</taxon>
        <taxon>Viridiplantae</taxon>
        <taxon>Streptophyta</taxon>
        <taxon>Embryophyta</taxon>
        <taxon>Tracheophyta</taxon>
        <taxon>Spermatophyta</taxon>
        <taxon>Magnoliopsida</taxon>
        <taxon>eudicotyledons</taxon>
        <taxon>Gunneridae</taxon>
        <taxon>Pentapetalae</taxon>
        <taxon>asterids</taxon>
        <taxon>lamiids</taxon>
        <taxon>Solanales</taxon>
        <taxon>Solanaceae</taxon>
        <taxon>Solanoideae</taxon>
        <taxon>Solaneae</taxon>
        <taxon>Solanum</taxon>
        <taxon>Solanum subgen. Lycopersicon</taxon>
    </lineage>
</organism>
<dbReference type="InterPro" id="IPR058922">
    <property type="entry name" value="WHD_DRP"/>
</dbReference>
<evidence type="ECO:0000256" key="6">
    <source>
        <dbReference type="ARBA" id="ARBA00022741"/>
    </source>
</evidence>
<feature type="domain" description="NB-ARC" evidence="11">
    <location>
        <begin position="557"/>
        <end position="729"/>
    </location>
</feature>
<evidence type="ECO:0000256" key="4">
    <source>
        <dbReference type="ARBA" id="ARBA00022614"/>
    </source>
</evidence>
<dbReference type="InterPro" id="IPR044974">
    <property type="entry name" value="Disease_R_plants"/>
</dbReference>